<reference evidence="8" key="1">
    <citation type="submission" date="2020-11" db="EMBL/GenBank/DDBJ databases">
        <title>Chlorella ohadii genome sequencing and assembly.</title>
        <authorList>
            <person name="Murik O."/>
            <person name="Treves H."/>
            <person name="Kedem I."/>
            <person name="Shotland Y."/>
            <person name="Kaplan A."/>
        </authorList>
    </citation>
    <scope>NUCLEOTIDE SEQUENCE</scope>
    <source>
        <strain evidence="8">1</strain>
    </source>
</reference>
<dbReference type="EMBL" id="JADXDR010000261">
    <property type="protein sequence ID" value="KAI7835471.1"/>
    <property type="molecule type" value="Genomic_DNA"/>
</dbReference>
<name>A0AAD5DFY7_9CHLO</name>
<dbReference type="Pfam" id="PF00069">
    <property type="entry name" value="Pkinase"/>
    <property type="match status" value="1"/>
</dbReference>
<dbReference type="PROSITE" id="PS00107">
    <property type="entry name" value="PROTEIN_KINASE_ATP"/>
    <property type="match status" value="1"/>
</dbReference>
<dbReference type="PANTHER" id="PTHR24346">
    <property type="entry name" value="MAP/MICROTUBULE AFFINITY-REGULATING KINASE"/>
    <property type="match status" value="1"/>
</dbReference>
<protein>
    <recommendedName>
        <fullName evidence="7">Protein kinase domain-containing protein</fullName>
    </recommendedName>
</protein>
<dbReference type="SUPFAM" id="SSF56112">
    <property type="entry name" value="Protein kinase-like (PK-like)"/>
    <property type="match status" value="1"/>
</dbReference>
<dbReference type="Gene3D" id="1.10.510.10">
    <property type="entry name" value="Transferase(Phosphotransferase) domain 1"/>
    <property type="match status" value="1"/>
</dbReference>
<sequence>MTSEIECKRAVGTLGSGAFSTVVRARDRQAGEEVAVKLIKRGSLVADRRLYVKREVAYLAGLSSHPCIVSAHEAFLTSTHLCIAMELVEGGTLFSFVLGPAARERPPLSVADARWLFQMLIIGLDFMHRRGVANRDVKLENLLIDTTTAQRPLLKICDLSYSKHDADSAAQTMVGTAAYLAPEVVRWSEHYDAKKVDVWGAGIVLYALLYGQLPFEPSRPDIFAEHDERRRPPPPGRQVDPGAEQLLARMLARHPAQRPTMQQARAAMAGWCLEALVIDHSWFQTDLPPGALTLNDELLTRTVDDPALADRVSALVDAACYSAADHHPLDRMTVNLRAGLAPP</sequence>
<accession>A0AAD5DFY7</accession>
<evidence type="ECO:0000256" key="2">
    <source>
        <dbReference type="ARBA" id="ARBA00022679"/>
    </source>
</evidence>
<keyword evidence="5 6" id="KW-0067">ATP-binding</keyword>
<keyword evidence="2" id="KW-0808">Transferase</keyword>
<evidence type="ECO:0000313" key="9">
    <source>
        <dbReference type="Proteomes" id="UP001205105"/>
    </source>
</evidence>
<dbReference type="PROSITE" id="PS50011">
    <property type="entry name" value="PROTEIN_KINASE_DOM"/>
    <property type="match status" value="1"/>
</dbReference>
<gene>
    <name evidence="8" type="ORF">COHA_010628</name>
</gene>
<keyword evidence="9" id="KW-1185">Reference proteome</keyword>
<keyword evidence="1" id="KW-0723">Serine/threonine-protein kinase</keyword>
<dbReference type="GO" id="GO:0005737">
    <property type="term" value="C:cytoplasm"/>
    <property type="evidence" value="ECO:0007669"/>
    <property type="project" value="TreeGrafter"/>
</dbReference>
<dbReference type="AlphaFoldDB" id="A0AAD5DFY7"/>
<dbReference type="InterPro" id="IPR017441">
    <property type="entry name" value="Protein_kinase_ATP_BS"/>
</dbReference>
<dbReference type="PANTHER" id="PTHR24346:SF82">
    <property type="entry name" value="KP78A-RELATED"/>
    <property type="match status" value="1"/>
</dbReference>
<dbReference type="InterPro" id="IPR011009">
    <property type="entry name" value="Kinase-like_dom_sf"/>
</dbReference>
<evidence type="ECO:0000256" key="5">
    <source>
        <dbReference type="ARBA" id="ARBA00022840"/>
    </source>
</evidence>
<evidence type="ECO:0000256" key="3">
    <source>
        <dbReference type="ARBA" id="ARBA00022741"/>
    </source>
</evidence>
<feature type="domain" description="Protein kinase" evidence="7">
    <location>
        <begin position="8"/>
        <end position="283"/>
    </location>
</feature>
<dbReference type="Proteomes" id="UP001205105">
    <property type="component" value="Unassembled WGS sequence"/>
</dbReference>
<evidence type="ECO:0000256" key="1">
    <source>
        <dbReference type="ARBA" id="ARBA00022527"/>
    </source>
</evidence>
<organism evidence="8 9">
    <name type="scientific">Chlorella ohadii</name>
    <dbReference type="NCBI Taxonomy" id="2649997"/>
    <lineage>
        <taxon>Eukaryota</taxon>
        <taxon>Viridiplantae</taxon>
        <taxon>Chlorophyta</taxon>
        <taxon>core chlorophytes</taxon>
        <taxon>Trebouxiophyceae</taxon>
        <taxon>Chlorellales</taxon>
        <taxon>Chlorellaceae</taxon>
        <taxon>Chlorella clade</taxon>
        <taxon>Chlorella</taxon>
    </lineage>
</organism>
<keyword evidence="3 6" id="KW-0547">Nucleotide-binding</keyword>
<evidence type="ECO:0000259" key="7">
    <source>
        <dbReference type="PROSITE" id="PS50011"/>
    </source>
</evidence>
<proteinExistence type="predicted"/>
<dbReference type="InterPro" id="IPR000719">
    <property type="entry name" value="Prot_kinase_dom"/>
</dbReference>
<dbReference type="GO" id="GO:0005524">
    <property type="term" value="F:ATP binding"/>
    <property type="evidence" value="ECO:0007669"/>
    <property type="project" value="UniProtKB-UniRule"/>
</dbReference>
<keyword evidence="4" id="KW-0418">Kinase</keyword>
<dbReference type="SMART" id="SM00220">
    <property type="entry name" value="S_TKc"/>
    <property type="match status" value="1"/>
</dbReference>
<evidence type="ECO:0000256" key="4">
    <source>
        <dbReference type="ARBA" id="ARBA00022777"/>
    </source>
</evidence>
<evidence type="ECO:0000313" key="8">
    <source>
        <dbReference type="EMBL" id="KAI7835471.1"/>
    </source>
</evidence>
<feature type="binding site" evidence="6">
    <location>
        <position position="37"/>
    </location>
    <ligand>
        <name>ATP</name>
        <dbReference type="ChEBI" id="CHEBI:30616"/>
    </ligand>
</feature>
<dbReference type="GO" id="GO:0004674">
    <property type="term" value="F:protein serine/threonine kinase activity"/>
    <property type="evidence" value="ECO:0007669"/>
    <property type="project" value="UniProtKB-KW"/>
</dbReference>
<dbReference type="GO" id="GO:0035556">
    <property type="term" value="P:intracellular signal transduction"/>
    <property type="evidence" value="ECO:0007669"/>
    <property type="project" value="TreeGrafter"/>
</dbReference>
<evidence type="ECO:0000256" key="6">
    <source>
        <dbReference type="PROSITE-ProRule" id="PRU10141"/>
    </source>
</evidence>
<comment type="caution">
    <text evidence="8">The sequence shown here is derived from an EMBL/GenBank/DDBJ whole genome shotgun (WGS) entry which is preliminary data.</text>
</comment>